<dbReference type="GO" id="GO:0046316">
    <property type="term" value="F:gluconokinase activity"/>
    <property type="evidence" value="ECO:0007669"/>
    <property type="project" value="UniProtKB-EC"/>
</dbReference>
<dbReference type="NCBIfam" id="TIGR01313">
    <property type="entry name" value="therm_gnt_kin"/>
    <property type="match status" value="1"/>
</dbReference>
<name>A0A4S4FWT3_9MICO</name>
<dbReference type="GO" id="GO:0005737">
    <property type="term" value="C:cytoplasm"/>
    <property type="evidence" value="ECO:0007669"/>
    <property type="project" value="TreeGrafter"/>
</dbReference>
<keyword evidence="13" id="KW-1185">Reference proteome</keyword>
<dbReference type="Pfam" id="PF01583">
    <property type="entry name" value="APS_kinase"/>
    <property type="match status" value="1"/>
</dbReference>
<dbReference type="OrthoDB" id="9795716at2"/>
<dbReference type="Proteomes" id="UP000307380">
    <property type="component" value="Unassembled WGS sequence"/>
</dbReference>
<keyword evidence="6 9" id="KW-0418">Kinase</keyword>
<dbReference type="EC" id="2.7.1.12" evidence="3 9"/>
<keyword evidence="7 9" id="KW-0067">ATP-binding</keyword>
<comment type="similarity">
    <text evidence="2 9">Belongs to the gluconokinase GntK/GntV family.</text>
</comment>
<accession>A0A4S4FWT3</accession>
<dbReference type="InterPro" id="IPR027417">
    <property type="entry name" value="P-loop_NTPase"/>
</dbReference>
<feature type="compositionally biased region" description="Gly residues" evidence="10">
    <location>
        <begin position="139"/>
        <end position="155"/>
    </location>
</feature>
<evidence type="ECO:0000256" key="1">
    <source>
        <dbReference type="ARBA" id="ARBA00004761"/>
    </source>
</evidence>
<dbReference type="InterPro" id="IPR059117">
    <property type="entry name" value="APS_kinase_dom"/>
</dbReference>
<dbReference type="GO" id="GO:0005975">
    <property type="term" value="P:carbohydrate metabolic process"/>
    <property type="evidence" value="ECO:0007669"/>
    <property type="project" value="InterPro"/>
</dbReference>
<gene>
    <name evidence="12" type="ORF">E6C70_08320</name>
</gene>
<comment type="catalytic activity">
    <reaction evidence="8 9">
        <text>D-gluconate + ATP = 6-phospho-D-gluconate + ADP + H(+)</text>
        <dbReference type="Rhea" id="RHEA:19433"/>
        <dbReference type="ChEBI" id="CHEBI:15378"/>
        <dbReference type="ChEBI" id="CHEBI:18391"/>
        <dbReference type="ChEBI" id="CHEBI:30616"/>
        <dbReference type="ChEBI" id="CHEBI:58759"/>
        <dbReference type="ChEBI" id="CHEBI:456216"/>
        <dbReference type="EC" id="2.7.1.12"/>
    </reaction>
</comment>
<evidence type="ECO:0000256" key="10">
    <source>
        <dbReference type="SAM" id="MobiDB-lite"/>
    </source>
</evidence>
<evidence type="ECO:0000259" key="11">
    <source>
        <dbReference type="Pfam" id="PF01583"/>
    </source>
</evidence>
<keyword evidence="4 9" id="KW-0808">Transferase</keyword>
<comment type="caution">
    <text evidence="12">The sequence shown here is derived from an EMBL/GenBank/DDBJ whole genome shotgun (WGS) entry which is preliminary data.</text>
</comment>
<dbReference type="Gene3D" id="3.40.50.300">
    <property type="entry name" value="P-loop containing nucleotide triphosphate hydrolases"/>
    <property type="match status" value="1"/>
</dbReference>
<dbReference type="CDD" id="cd02021">
    <property type="entry name" value="GntK"/>
    <property type="match status" value="1"/>
</dbReference>
<evidence type="ECO:0000256" key="5">
    <source>
        <dbReference type="ARBA" id="ARBA00022741"/>
    </source>
</evidence>
<evidence type="ECO:0000256" key="6">
    <source>
        <dbReference type="ARBA" id="ARBA00022777"/>
    </source>
</evidence>
<evidence type="ECO:0000256" key="9">
    <source>
        <dbReference type="RuleBase" id="RU363066"/>
    </source>
</evidence>
<evidence type="ECO:0000256" key="7">
    <source>
        <dbReference type="ARBA" id="ARBA00022840"/>
    </source>
</evidence>
<feature type="domain" description="APS kinase" evidence="11">
    <location>
        <begin position="12"/>
        <end position="93"/>
    </location>
</feature>
<feature type="region of interest" description="Disordered" evidence="10">
    <location>
        <begin position="105"/>
        <end position="155"/>
    </location>
</feature>
<evidence type="ECO:0000256" key="3">
    <source>
        <dbReference type="ARBA" id="ARBA00012054"/>
    </source>
</evidence>
<keyword evidence="5 9" id="KW-0547">Nucleotide-binding</keyword>
<dbReference type="InterPro" id="IPR006001">
    <property type="entry name" value="Therm_gnt_kin"/>
</dbReference>
<evidence type="ECO:0000313" key="13">
    <source>
        <dbReference type="Proteomes" id="UP000307380"/>
    </source>
</evidence>
<evidence type="ECO:0000256" key="4">
    <source>
        <dbReference type="ARBA" id="ARBA00022679"/>
    </source>
</evidence>
<protein>
    <recommendedName>
        <fullName evidence="3 9">Gluconokinase</fullName>
        <ecNumber evidence="3 9">2.7.1.12</ecNumber>
    </recommendedName>
</protein>
<proteinExistence type="inferred from homology"/>
<dbReference type="PANTHER" id="PTHR43442:SF3">
    <property type="entry name" value="GLUCONOKINASE-RELATED"/>
    <property type="match status" value="1"/>
</dbReference>
<sequence length="228" mass="23874">MTVDDERSQANPVVVVLMGVSGSGKTTVAAILSEMLHWDFEEGDALHPEANVKKMAAGEPLTDADRWPWLDIVEQWMAHQLAEGRSGIITCSALKRSYRDVLRRAGTSGGNSNGSGSIPGTDTTTGADTDTGRDTDTGSGTGTGTGSGSGNGNGNGNVRIVYLRGAEGVITERQTARQGHFMPASLMHSQFETLEVPTPDEGVITVDVGPAPRAIAREIVTKLGLLVA</sequence>
<dbReference type="EMBL" id="SSSN01000005">
    <property type="protein sequence ID" value="THG34582.1"/>
    <property type="molecule type" value="Genomic_DNA"/>
</dbReference>
<dbReference type="PANTHER" id="PTHR43442">
    <property type="entry name" value="GLUCONOKINASE-RELATED"/>
    <property type="match status" value="1"/>
</dbReference>
<evidence type="ECO:0000256" key="2">
    <source>
        <dbReference type="ARBA" id="ARBA00008420"/>
    </source>
</evidence>
<dbReference type="AlphaFoldDB" id="A0A4S4FWT3"/>
<evidence type="ECO:0000256" key="8">
    <source>
        <dbReference type="ARBA" id="ARBA00048090"/>
    </source>
</evidence>
<evidence type="ECO:0000313" key="12">
    <source>
        <dbReference type="EMBL" id="THG34582.1"/>
    </source>
</evidence>
<feature type="compositionally biased region" description="Low complexity" evidence="10">
    <location>
        <begin position="114"/>
        <end position="129"/>
    </location>
</feature>
<dbReference type="GO" id="GO:0005524">
    <property type="term" value="F:ATP binding"/>
    <property type="evidence" value="ECO:0007669"/>
    <property type="project" value="UniProtKB-KW"/>
</dbReference>
<comment type="pathway">
    <text evidence="1">Carbohydrate acid metabolism.</text>
</comment>
<organism evidence="12 13">
    <name type="scientific">Orlajensenia flava</name>
    <dbReference type="NCBI Taxonomy" id="2565934"/>
    <lineage>
        <taxon>Bacteria</taxon>
        <taxon>Bacillati</taxon>
        <taxon>Actinomycetota</taxon>
        <taxon>Actinomycetes</taxon>
        <taxon>Micrococcales</taxon>
        <taxon>Microbacteriaceae</taxon>
        <taxon>Orlajensenia</taxon>
    </lineage>
</organism>
<reference evidence="12 13" key="1">
    <citation type="submission" date="2019-04" db="EMBL/GenBank/DDBJ databases">
        <authorList>
            <person name="Jiang L."/>
        </authorList>
    </citation>
    <scope>NUCLEOTIDE SEQUENCE [LARGE SCALE GENOMIC DNA]</scope>
    <source>
        <strain evidence="12 13">YIM 131861</strain>
    </source>
</reference>
<dbReference type="SUPFAM" id="SSF52540">
    <property type="entry name" value="P-loop containing nucleoside triphosphate hydrolases"/>
    <property type="match status" value="1"/>
</dbReference>